<proteinExistence type="predicted"/>
<reference evidence="3 4" key="1">
    <citation type="journal article" date="2021" name="Elife">
        <title>Chloroplast acquisition without the gene transfer in kleptoplastic sea slugs, Plakobranchus ocellatus.</title>
        <authorList>
            <person name="Maeda T."/>
            <person name="Takahashi S."/>
            <person name="Yoshida T."/>
            <person name="Shimamura S."/>
            <person name="Takaki Y."/>
            <person name="Nagai Y."/>
            <person name="Toyoda A."/>
            <person name="Suzuki Y."/>
            <person name="Arimoto A."/>
            <person name="Ishii H."/>
            <person name="Satoh N."/>
            <person name="Nishiyama T."/>
            <person name="Hasebe M."/>
            <person name="Maruyama T."/>
            <person name="Minagawa J."/>
            <person name="Obokata J."/>
            <person name="Shigenobu S."/>
        </authorList>
    </citation>
    <scope>NUCLEOTIDE SEQUENCE [LARGE SCALE GENOMIC DNA]</scope>
</reference>
<feature type="compositionally biased region" description="Basic and acidic residues" evidence="1">
    <location>
        <begin position="267"/>
        <end position="288"/>
    </location>
</feature>
<gene>
    <name evidence="3" type="ORF">PoB_001347200</name>
</gene>
<dbReference type="Proteomes" id="UP000735302">
    <property type="component" value="Unassembled WGS sequence"/>
</dbReference>
<dbReference type="PANTHER" id="PTHR24559:SF454">
    <property type="entry name" value="RIBONUCLEASE H"/>
    <property type="match status" value="1"/>
</dbReference>
<evidence type="ECO:0000259" key="2">
    <source>
        <dbReference type="PROSITE" id="PS50878"/>
    </source>
</evidence>
<dbReference type="EMBL" id="BLXT01001645">
    <property type="protein sequence ID" value="GFN86966.1"/>
    <property type="molecule type" value="Genomic_DNA"/>
</dbReference>
<dbReference type="InterPro" id="IPR000477">
    <property type="entry name" value="RT_dom"/>
</dbReference>
<dbReference type="InterPro" id="IPR043502">
    <property type="entry name" value="DNA/RNA_pol_sf"/>
</dbReference>
<feature type="region of interest" description="Disordered" evidence="1">
    <location>
        <begin position="251"/>
        <end position="290"/>
    </location>
</feature>
<dbReference type="InterPro" id="IPR053134">
    <property type="entry name" value="RNA-dir_DNA_polymerase"/>
</dbReference>
<name>A0AAV3YX91_9GAST</name>
<dbReference type="AlphaFoldDB" id="A0AAV3YX91"/>
<dbReference type="PANTHER" id="PTHR24559">
    <property type="entry name" value="TRANSPOSON TY3-I GAG-POL POLYPROTEIN"/>
    <property type="match status" value="1"/>
</dbReference>
<evidence type="ECO:0000313" key="4">
    <source>
        <dbReference type="Proteomes" id="UP000735302"/>
    </source>
</evidence>
<feature type="compositionally biased region" description="Low complexity" evidence="1">
    <location>
        <begin position="256"/>
        <end position="265"/>
    </location>
</feature>
<dbReference type="Pfam" id="PF00078">
    <property type="entry name" value="RVT_1"/>
    <property type="match status" value="1"/>
</dbReference>
<accession>A0AAV3YX91</accession>
<sequence>MKQYPLPVHAMDEVDKEINFMLESGIISKSTSPYASPITVVMKKDGAIRLCLDLRKLNKITIFDAEPIPTLDELLGKMKGAKFFTKCDLTKGYWQIPMHEDSKAYTAFQTTQGLLEFNYMPFGLSTAACTFQRAMLDTLGKLPFVVSYFDDVLIFSKSWEEHLEHIEKTLSALREAGICSVIVSGARRSSAIQQLGNSVQTIWCHNVTKLDRKSDRCLVAALSGQSISKLLAPSLPVSRQRAAGQVVEVALGQRGSSSSSSSSSSRNRADPDPSKLKKRTEEKAERKHFQSNGILPGIVSRAQAGKQAVLSVHPFTESEPVARTRKSCYLIGATVLSERTGGSRCCPAVWT</sequence>
<feature type="domain" description="Reverse transcriptase" evidence="2">
    <location>
        <begin position="22"/>
        <end position="199"/>
    </location>
</feature>
<protein>
    <submittedName>
        <fullName evidence="3">Polyprotein</fullName>
    </submittedName>
</protein>
<dbReference type="InterPro" id="IPR043128">
    <property type="entry name" value="Rev_trsase/Diguanyl_cyclase"/>
</dbReference>
<organism evidence="3 4">
    <name type="scientific">Plakobranchus ocellatus</name>
    <dbReference type="NCBI Taxonomy" id="259542"/>
    <lineage>
        <taxon>Eukaryota</taxon>
        <taxon>Metazoa</taxon>
        <taxon>Spiralia</taxon>
        <taxon>Lophotrochozoa</taxon>
        <taxon>Mollusca</taxon>
        <taxon>Gastropoda</taxon>
        <taxon>Heterobranchia</taxon>
        <taxon>Euthyneura</taxon>
        <taxon>Panpulmonata</taxon>
        <taxon>Sacoglossa</taxon>
        <taxon>Placobranchoidea</taxon>
        <taxon>Plakobranchidae</taxon>
        <taxon>Plakobranchus</taxon>
    </lineage>
</organism>
<dbReference type="Gene3D" id="3.10.10.10">
    <property type="entry name" value="HIV Type 1 Reverse Transcriptase, subunit A, domain 1"/>
    <property type="match status" value="1"/>
</dbReference>
<dbReference type="CDD" id="cd01647">
    <property type="entry name" value="RT_LTR"/>
    <property type="match status" value="1"/>
</dbReference>
<dbReference type="Gene3D" id="3.30.70.270">
    <property type="match status" value="1"/>
</dbReference>
<dbReference type="PROSITE" id="PS50878">
    <property type="entry name" value="RT_POL"/>
    <property type="match status" value="1"/>
</dbReference>
<keyword evidence="4" id="KW-1185">Reference proteome</keyword>
<comment type="caution">
    <text evidence="3">The sequence shown here is derived from an EMBL/GenBank/DDBJ whole genome shotgun (WGS) entry which is preliminary data.</text>
</comment>
<dbReference type="SUPFAM" id="SSF56672">
    <property type="entry name" value="DNA/RNA polymerases"/>
    <property type="match status" value="1"/>
</dbReference>
<evidence type="ECO:0000256" key="1">
    <source>
        <dbReference type="SAM" id="MobiDB-lite"/>
    </source>
</evidence>
<evidence type="ECO:0000313" key="3">
    <source>
        <dbReference type="EMBL" id="GFN86966.1"/>
    </source>
</evidence>